<keyword evidence="3" id="KW-1185">Reference proteome</keyword>
<name>A0A9X0QD23_9BACT</name>
<dbReference type="Proteomes" id="UP000535182">
    <property type="component" value="Unassembled WGS sequence"/>
</dbReference>
<evidence type="ECO:0000313" key="2">
    <source>
        <dbReference type="EMBL" id="MBB5328079.1"/>
    </source>
</evidence>
<reference evidence="2 3" key="1">
    <citation type="submission" date="2020-08" db="EMBL/GenBank/DDBJ databases">
        <title>Genomic Encyclopedia of Type Strains, Phase IV (KMG-V): Genome sequencing to study the core and pangenomes of soil and plant-associated prokaryotes.</title>
        <authorList>
            <person name="Whitman W."/>
        </authorList>
    </citation>
    <scope>NUCLEOTIDE SEQUENCE [LARGE SCALE GENOMIC DNA]</scope>
    <source>
        <strain evidence="2 3">X5P2</strain>
    </source>
</reference>
<dbReference type="RefSeq" id="WP_183975242.1">
    <property type="nucleotide sequence ID" value="NZ_JACHEB010000003.1"/>
</dbReference>
<accession>A0A9X0QD23</accession>
<proteinExistence type="predicted"/>
<evidence type="ECO:0000256" key="1">
    <source>
        <dbReference type="SAM" id="MobiDB-lite"/>
    </source>
</evidence>
<protein>
    <submittedName>
        <fullName evidence="2">Uncharacterized protein</fullName>
    </submittedName>
</protein>
<comment type="caution">
    <text evidence="2">The sequence shown here is derived from an EMBL/GenBank/DDBJ whole genome shotgun (WGS) entry which is preliminary data.</text>
</comment>
<feature type="region of interest" description="Disordered" evidence="1">
    <location>
        <begin position="83"/>
        <end position="108"/>
    </location>
</feature>
<gene>
    <name evidence="2" type="ORF">HDF14_001685</name>
</gene>
<sequence length="108" mass="12438">MPYITSAMTDGIARPQVALTTAPIEHQKRQKNFKKNGTFFGRSKMWCNNTTLATQFTTLTPQKRHTKSLFFSKSPRKIMFHHTQKNKKTAAQNHKQTETTHLLQSAHP</sequence>
<evidence type="ECO:0000313" key="3">
    <source>
        <dbReference type="Proteomes" id="UP000535182"/>
    </source>
</evidence>
<feature type="compositionally biased region" description="Polar residues" evidence="1">
    <location>
        <begin position="89"/>
        <end position="108"/>
    </location>
</feature>
<organism evidence="2 3">
    <name type="scientific">Tunturiibacter gelidiferens</name>
    <dbReference type="NCBI Taxonomy" id="3069689"/>
    <lineage>
        <taxon>Bacteria</taxon>
        <taxon>Pseudomonadati</taxon>
        <taxon>Acidobacteriota</taxon>
        <taxon>Terriglobia</taxon>
        <taxon>Terriglobales</taxon>
        <taxon>Acidobacteriaceae</taxon>
        <taxon>Tunturiibacter</taxon>
    </lineage>
</organism>
<dbReference type="EMBL" id="JACHEB010000003">
    <property type="protein sequence ID" value="MBB5328079.1"/>
    <property type="molecule type" value="Genomic_DNA"/>
</dbReference>
<dbReference type="AlphaFoldDB" id="A0A9X0QD23"/>